<organism evidence="1 2">
    <name type="scientific">Lactuca virosa</name>
    <dbReference type="NCBI Taxonomy" id="75947"/>
    <lineage>
        <taxon>Eukaryota</taxon>
        <taxon>Viridiplantae</taxon>
        <taxon>Streptophyta</taxon>
        <taxon>Embryophyta</taxon>
        <taxon>Tracheophyta</taxon>
        <taxon>Spermatophyta</taxon>
        <taxon>Magnoliopsida</taxon>
        <taxon>eudicotyledons</taxon>
        <taxon>Gunneridae</taxon>
        <taxon>Pentapetalae</taxon>
        <taxon>asterids</taxon>
        <taxon>campanulids</taxon>
        <taxon>Asterales</taxon>
        <taxon>Asteraceae</taxon>
        <taxon>Cichorioideae</taxon>
        <taxon>Cichorieae</taxon>
        <taxon>Lactucinae</taxon>
        <taxon>Lactuca</taxon>
    </lineage>
</organism>
<keyword evidence="2" id="KW-1185">Reference proteome</keyword>
<sequence length="112" mass="12722">MYRFEYILKDGSAFYITNPSFASQKLDHPSVHTYFTSSKLFINSDINDITIFKKSLEGDDRPDSSSNMISAIESKKLSELDECIVKTKLKTIAEIFEPLESNFIDAGVNEQL</sequence>
<proteinExistence type="predicted"/>
<evidence type="ECO:0000313" key="1">
    <source>
        <dbReference type="EMBL" id="CAH1429303.1"/>
    </source>
</evidence>
<protein>
    <submittedName>
        <fullName evidence="1">Uncharacterized protein</fullName>
    </submittedName>
</protein>
<evidence type="ECO:0000313" key="2">
    <source>
        <dbReference type="Proteomes" id="UP001157418"/>
    </source>
</evidence>
<comment type="caution">
    <text evidence="1">The sequence shown here is derived from an EMBL/GenBank/DDBJ whole genome shotgun (WGS) entry which is preliminary data.</text>
</comment>
<dbReference type="EMBL" id="CAKMRJ010002652">
    <property type="protein sequence ID" value="CAH1429303.1"/>
    <property type="molecule type" value="Genomic_DNA"/>
</dbReference>
<accession>A0AAU9MXC2</accession>
<name>A0AAU9MXC2_9ASTR</name>
<gene>
    <name evidence="1" type="ORF">LVIROSA_LOCUS16171</name>
</gene>
<reference evidence="1 2" key="1">
    <citation type="submission" date="2022-01" db="EMBL/GenBank/DDBJ databases">
        <authorList>
            <person name="Xiong W."/>
            <person name="Schranz E."/>
        </authorList>
    </citation>
    <scope>NUCLEOTIDE SEQUENCE [LARGE SCALE GENOMIC DNA]</scope>
</reference>
<dbReference type="Proteomes" id="UP001157418">
    <property type="component" value="Unassembled WGS sequence"/>
</dbReference>
<dbReference type="AlphaFoldDB" id="A0AAU9MXC2"/>